<evidence type="ECO:0000256" key="1">
    <source>
        <dbReference type="RuleBase" id="RU361178"/>
    </source>
</evidence>
<comment type="similarity">
    <text evidence="1">Belongs to the argonaute family.</text>
</comment>
<dbReference type="SUPFAM" id="SSF101690">
    <property type="entry name" value="PAZ domain"/>
    <property type="match status" value="1"/>
</dbReference>
<dbReference type="InterPro" id="IPR003165">
    <property type="entry name" value="Piwi"/>
</dbReference>
<dbReference type="STRING" id="131310.A0A0N4ZNC1"/>
<dbReference type="PROSITE" id="PS50821">
    <property type="entry name" value="PAZ"/>
    <property type="match status" value="1"/>
</dbReference>
<dbReference type="Gene3D" id="2.170.260.10">
    <property type="entry name" value="paz domain"/>
    <property type="match status" value="1"/>
</dbReference>
<dbReference type="AlphaFoldDB" id="A0A0N4ZNC1"/>
<proteinExistence type="inferred from homology"/>
<dbReference type="InterPro" id="IPR012337">
    <property type="entry name" value="RNaseH-like_sf"/>
</dbReference>
<dbReference type="PANTHER" id="PTHR22891">
    <property type="entry name" value="EUKARYOTIC TRANSLATION INITIATION FACTOR 2C"/>
    <property type="match status" value="1"/>
</dbReference>
<dbReference type="Proteomes" id="UP000038045">
    <property type="component" value="Unplaced"/>
</dbReference>
<dbReference type="SMART" id="SM00949">
    <property type="entry name" value="PAZ"/>
    <property type="match status" value="1"/>
</dbReference>
<dbReference type="Gene3D" id="3.30.420.10">
    <property type="entry name" value="Ribonuclease H-like superfamily/Ribonuclease H"/>
    <property type="match status" value="1"/>
</dbReference>
<feature type="domain" description="PAZ" evidence="2">
    <location>
        <begin position="259"/>
        <end position="369"/>
    </location>
</feature>
<evidence type="ECO:0000259" key="2">
    <source>
        <dbReference type="PROSITE" id="PS50821"/>
    </source>
</evidence>
<dbReference type="InterPro" id="IPR036397">
    <property type="entry name" value="RNaseH_sf"/>
</dbReference>
<dbReference type="Pfam" id="PF02170">
    <property type="entry name" value="PAZ"/>
    <property type="match status" value="1"/>
</dbReference>
<accession>A0A0N4ZNC1</accession>
<dbReference type="SUPFAM" id="SSF53098">
    <property type="entry name" value="Ribonuclease H-like"/>
    <property type="match status" value="1"/>
</dbReference>
<evidence type="ECO:0000313" key="4">
    <source>
        <dbReference type="Proteomes" id="UP000038045"/>
    </source>
</evidence>
<dbReference type="Gene3D" id="3.40.50.2300">
    <property type="match status" value="1"/>
</dbReference>
<protein>
    <submittedName>
        <fullName evidence="5">Protein argonaute-2</fullName>
    </submittedName>
</protein>
<keyword evidence="4" id="KW-1185">Reference proteome</keyword>
<dbReference type="WBParaSite" id="PTRK_0001003500.1">
    <property type="protein sequence ID" value="PTRK_0001003500.1"/>
    <property type="gene ID" value="PTRK_0001003500"/>
</dbReference>
<dbReference type="InterPro" id="IPR003100">
    <property type="entry name" value="PAZ_dom"/>
</dbReference>
<dbReference type="SMART" id="SM00950">
    <property type="entry name" value="Piwi"/>
    <property type="match status" value="1"/>
</dbReference>
<reference evidence="5" key="1">
    <citation type="submission" date="2017-02" db="UniProtKB">
        <authorList>
            <consortium name="WormBaseParasite"/>
        </authorList>
    </citation>
    <scope>IDENTIFICATION</scope>
</reference>
<dbReference type="PROSITE" id="PS50822">
    <property type="entry name" value="PIWI"/>
    <property type="match status" value="1"/>
</dbReference>
<name>A0A0N4ZNC1_PARTI</name>
<organism evidence="4 5">
    <name type="scientific">Parastrongyloides trichosuri</name>
    <name type="common">Possum-specific nematode worm</name>
    <dbReference type="NCBI Taxonomy" id="131310"/>
    <lineage>
        <taxon>Eukaryota</taxon>
        <taxon>Metazoa</taxon>
        <taxon>Ecdysozoa</taxon>
        <taxon>Nematoda</taxon>
        <taxon>Chromadorea</taxon>
        <taxon>Rhabditida</taxon>
        <taxon>Tylenchina</taxon>
        <taxon>Panagrolaimomorpha</taxon>
        <taxon>Strongyloidoidea</taxon>
        <taxon>Strongyloididae</taxon>
        <taxon>Parastrongyloides</taxon>
    </lineage>
</organism>
<evidence type="ECO:0000313" key="5">
    <source>
        <dbReference type="WBParaSite" id="PTRK_0001003500.1"/>
    </source>
</evidence>
<dbReference type="InterPro" id="IPR036085">
    <property type="entry name" value="PAZ_dom_sf"/>
</dbReference>
<sequence length="885" mass="101027">MEVENIEEVINQFDEVSICQKLLPSQHYRDTLRGDVSAYQLEIKSDAVAYRYTVLISLTKENFIKNLTSTNDFEVKTFGSKQARKTTCMKAVDQAIEELNLPNLKFCYDSVSHLITNIEIPEIKDFLISGLRFPTECKGLIRKCAVSVSILRCTEDFIVPIGNKNILLDDALSHKQKLIYNCLEMITSQYALNGNKYFSNNNRSFHMADSSYDQYIGKGKVLKPGVSKSVRFIESCDEERVRAAVFLDMSKNVFYKPGNLLEIVMEIVGKDDVKGLNKSDFIFALDVLEGVLVTPTYRDAGESFKLKEFSNESIKDCFFKNSEGTEISIVKYLEETYKIKIEYPNIPAVVVKSRGQINYYPMCLMNICDGQTVSLQKMDSESAMSQQTNNTVKPYVRKTEIIKHLMLLGLLDINKNDIMNGFGLRVLPHAISIKLKIREPPELYTGNGRVFPDEKGTFIEALRQKFYEPATIKKWILAYNCEISKKYVEEFCKELVLMARNKGMEIGDPIEIVELTSDLQELKTLMKTKAGQKVKFIMHIEPKAITSHDLLKYYETKYNILTQQITKELVENIIFKKQRQSLGNVINKMNLKNGGLNIIVKNESKAERLCMSNNENFIIGYSLSHPKSSGDPTVVGYSANFASNPHNFIGDFFFQTGRKHQIDGSLLENTFIDILKRRASNRKECIEPPKRIIVLRDGLTDVQFKEAIMNEIKALRSACKKFKLDYNPDFVMIVVNKQHNKRFFGIDVNLLSSNFVPGVVIDTECTRADYTEFYLQAHRPLLGTSKIPQYSVIVNECDMTLDECQALILALAYSHQIISNSVSLPEPIYQAGELAKRGNYLFNVMKKEDTSRLTYVDDTDSINLEDLNCNLCYNKTRFADNRVTA</sequence>
<dbReference type="Pfam" id="PF02171">
    <property type="entry name" value="Piwi"/>
    <property type="match status" value="1"/>
</dbReference>
<dbReference type="CDD" id="cd02846">
    <property type="entry name" value="PAZ_argonaute_like"/>
    <property type="match status" value="1"/>
</dbReference>
<evidence type="ECO:0000259" key="3">
    <source>
        <dbReference type="PROSITE" id="PS50822"/>
    </source>
</evidence>
<feature type="domain" description="Piwi" evidence="3">
    <location>
        <begin position="533"/>
        <end position="843"/>
    </location>
</feature>
<dbReference type="GO" id="GO:0003723">
    <property type="term" value="F:RNA binding"/>
    <property type="evidence" value="ECO:0007669"/>
    <property type="project" value="InterPro"/>
</dbReference>